<evidence type="ECO:0000259" key="1">
    <source>
        <dbReference type="Pfam" id="PF11738"/>
    </source>
</evidence>
<dbReference type="Gene3D" id="3.30.565.40">
    <property type="entry name" value="Fervidobacterium nodosum Rt17-B1 like"/>
    <property type="match status" value="1"/>
</dbReference>
<feature type="domain" description="DUF3298" evidence="1">
    <location>
        <begin position="180"/>
        <end position="228"/>
    </location>
</feature>
<dbReference type="Proteomes" id="UP001165381">
    <property type="component" value="Unassembled WGS sequence"/>
</dbReference>
<dbReference type="Pfam" id="PF13739">
    <property type="entry name" value="PdaC"/>
    <property type="match status" value="1"/>
</dbReference>
<accession>A0ABT0QB03</accession>
<sequence>MLKNKSPLIICLFCMLFSCKKEFPISFAETNFTSKNNNIVEVNIPFANENNDIAKSINSAIENYVIAALQIGDSNKQIVKPIEKSIDNFNVAYTDFINDFPDSAQEWEAQIDGEVIFKTQDIISISLTSYINTGGAHGNLNISFLNFEASTGKLIDNNSLIKDVDSFKTIAKTYFDSSVEGKDLLFDSETFNLPANIGYSDEGLILLYNTYEIAPYSTGIIEFSIPFEEAKPYLVFNSF</sequence>
<organism evidence="3 4">
    <name type="scientific">Jejuia spongiicola</name>
    <dbReference type="NCBI Taxonomy" id="2942207"/>
    <lineage>
        <taxon>Bacteria</taxon>
        <taxon>Pseudomonadati</taxon>
        <taxon>Bacteroidota</taxon>
        <taxon>Flavobacteriia</taxon>
        <taxon>Flavobacteriales</taxon>
        <taxon>Flavobacteriaceae</taxon>
        <taxon>Jejuia</taxon>
    </lineage>
</organism>
<evidence type="ECO:0000313" key="4">
    <source>
        <dbReference type="Proteomes" id="UP001165381"/>
    </source>
</evidence>
<evidence type="ECO:0000259" key="2">
    <source>
        <dbReference type="Pfam" id="PF13739"/>
    </source>
</evidence>
<dbReference type="EMBL" id="JAMFLZ010000001">
    <property type="protein sequence ID" value="MCL6293663.1"/>
    <property type="molecule type" value="Genomic_DNA"/>
</dbReference>
<name>A0ABT0QB03_9FLAO</name>
<dbReference type="Pfam" id="PF11738">
    <property type="entry name" value="DUF3298"/>
    <property type="match status" value="1"/>
</dbReference>
<comment type="caution">
    <text evidence="3">The sequence shown here is derived from an EMBL/GenBank/DDBJ whole genome shotgun (WGS) entry which is preliminary data.</text>
</comment>
<dbReference type="InterPro" id="IPR021729">
    <property type="entry name" value="DUF3298"/>
</dbReference>
<protein>
    <submittedName>
        <fullName evidence="3">DUF3298 and DUF4163 domain-containing protein</fullName>
    </submittedName>
</protein>
<dbReference type="RefSeq" id="WP_249971776.1">
    <property type="nucleotide sequence ID" value="NZ_JAMFLZ010000001.1"/>
</dbReference>
<evidence type="ECO:0000313" key="3">
    <source>
        <dbReference type="EMBL" id="MCL6293663.1"/>
    </source>
</evidence>
<feature type="domain" description="Deacetylase PdaC" evidence="2">
    <location>
        <begin position="35"/>
        <end position="139"/>
    </location>
</feature>
<keyword evidence="4" id="KW-1185">Reference proteome</keyword>
<dbReference type="Gene3D" id="3.90.640.20">
    <property type="entry name" value="Heat-shock cognate protein, ATPase"/>
    <property type="match status" value="1"/>
</dbReference>
<reference evidence="3" key="1">
    <citation type="submission" date="2022-05" db="EMBL/GenBank/DDBJ databases">
        <authorList>
            <person name="Park J.-S."/>
        </authorList>
    </citation>
    <scope>NUCLEOTIDE SEQUENCE</scope>
    <source>
        <strain evidence="3">2012CJ34-3</strain>
    </source>
</reference>
<gene>
    <name evidence="3" type="ORF">M3P09_01585</name>
</gene>
<dbReference type="InterPro" id="IPR037126">
    <property type="entry name" value="PdaC/RsiV-like_sf"/>
</dbReference>
<proteinExistence type="predicted"/>
<dbReference type="PROSITE" id="PS51257">
    <property type="entry name" value="PROKAR_LIPOPROTEIN"/>
    <property type="match status" value="1"/>
</dbReference>
<dbReference type="InterPro" id="IPR025303">
    <property type="entry name" value="PdaC"/>
</dbReference>